<dbReference type="PRINTS" id="PR00081">
    <property type="entry name" value="GDHRDH"/>
</dbReference>
<dbReference type="AlphaFoldDB" id="A0A1D2JJQ7"/>
<organism evidence="17 18">
    <name type="scientific">Paracoccidioides brasiliensis</name>
    <dbReference type="NCBI Taxonomy" id="121759"/>
    <lineage>
        <taxon>Eukaryota</taxon>
        <taxon>Fungi</taxon>
        <taxon>Dikarya</taxon>
        <taxon>Ascomycota</taxon>
        <taxon>Pezizomycotina</taxon>
        <taxon>Eurotiomycetes</taxon>
        <taxon>Eurotiomycetidae</taxon>
        <taxon>Onygenales</taxon>
        <taxon>Ajellomycetaceae</taxon>
        <taxon>Paracoccidioides</taxon>
    </lineage>
</organism>
<sequence length="385" mass="42078">MPDLLSSIAVVDFGLSPSTPQLITAVALLIFSLYLLSMFDYFRSLNHFVVQGRMAVITGGSDGMGKSVAMELAKKGASVTVVGRDVAKLQAVFDAMNTIAPHVCGQKFHWIQADLIDPKESERVMAEVTEFNGGICPDIVWCCAGKCIPGFFVNTDPETLKSQMDTNYWTSAFTAHAILKLWLASGPPGQSPEKTPRRHLIFTSSTASFVPITGYGPYSPAKSAIRALADTLSQEVEVYNGTRRNPSIPAPTADVRVHIVFPMGILSRGFVEEQKVKPSLTKYLEEADKPQTPDKVASIAIKRLERGHYAITTTMVGSIMKATSLGASPRNNLFRDTLNSWVSNLIFLHVIPDLRDKAHRWGRVNGVPKEREENGITSVAPDVPC</sequence>
<dbReference type="VEuPathDB" id="FungiDB:PADG_02892"/>
<dbReference type="GO" id="GO:0006666">
    <property type="term" value="P:3-keto-sphinganine metabolic process"/>
    <property type="evidence" value="ECO:0007669"/>
    <property type="project" value="InterPro"/>
</dbReference>
<dbReference type="InterPro" id="IPR002347">
    <property type="entry name" value="SDR_fam"/>
</dbReference>
<evidence type="ECO:0000256" key="4">
    <source>
        <dbReference type="ARBA" id="ARBA00006484"/>
    </source>
</evidence>
<evidence type="ECO:0000256" key="13">
    <source>
        <dbReference type="ARBA" id="ARBA00023136"/>
    </source>
</evidence>
<keyword evidence="5" id="KW-0812">Transmembrane</keyword>
<reference evidence="17 18" key="1">
    <citation type="submission" date="2016-06" db="EMBL/GenBank/DDBJ databases">
        <authorList>
            <person name="Kjaerup R.B."/>
            <person name="Dalgaard T.S."/>
            <person name="Juul-Madsen H.R."/>
        </authorList>
    </citation>
    <scope>NUCLEOTIDE SEQUENCE [LARGE SCALE GENOMIC DNA]</scope>
    <source>
        <strain evidence="17 18">Pb300</strain>
    </source>
</reference>
<keyword evidence="13" id="KW-0472">Membrane</keyword>
<dbReference type="Proteomes" id="UP000242814">
    <property type="component" value="Unassembled WGS sequence"/>
</dbReference>
<dbReference type="OMA" id="ICGVFEE"/>
<dbReference type="FunFam" id="3.40.50.720:FF:000456">
    <property type="entry name" value="3-ketodihydrosphingosine reductase tsc10"/>
    <property type="match status" value="1"/>
</dbReference>
<dbReference type="PANTHER" id="PTHR43550">
    <property type="entry name" value="3-KETODIHYDROSPHINGOSINE REDUCTASE"/>
    <property type="match status" value="1"/>
</dbReference>
<proteinExistence type="inferred from homology"/>
<evidence type="ECO:0000256" key="11">
    <source>
        <dbReference type="ARBA" id="ARBA00023002"/>
    </source>
</evidence>
<keyword evidence="12" id="KW-0443">Lipid metabolism</keyword>
<keyword evidence="8" id="KW-0521">NADP</keyword>
<evidence type="ECO:0000256" key="3">
    <source>
        <dbReference type="ARBA" id="ARBA00004991"/>
    </source>
</evidence>
<dbReference type="GO" id="GO:0047560">
    <property type="term" value="F:3-dehydrosphinganine reductase activity"/>
    <property type="evidence" value="ECO:0007669"/>
    <property type="project" value="UniProtKB-EC"/>
</dbReference>
<keyword evidence="11" id="KW-0560">Oxidoreductase</keyword>
<name>A0A1D2JJQ7_PARBR</name>
<comment type="caution">
    <text evidence="17">The sequence shown here is derived from an EMBL/GenBank/DDBJ whole genome shotgun (WGS) entry which is preliminary data.</text>
</comment>
<dbReference type="GO" id="GO:0000166">
    <property type="term" value="F:nucleotide binding"/>
    <property type="evidence" value="ECO:0007669"/>
    <property type="project" value="UniProtKB-KW"/>
</dbReference>
<evidence type="ECO:0000313" key="17">
    <source>
        <dbReference type="EMBL" id="ODH38995.1"/>
    </source>
</evidence>
<comment type="pathway">
    <text evidence="3">Sphingolipid metabolism.</text>
</comment>
<dbReference type="InterPro" id="IPR036291">
    <property type="entry name" value="NAD(P)-bd_dom_sf"/>
</dbReference>
<evidence type="ECO:0000256" key="14">
    <source>
        <dbReference type="ARBA" id="ARBA00026112"/>
    </source>
</evidence>
<evidence type="ECO:0000256" key="10">
    <source>
        <dbReference type="ARBA" id="ARBA00022989"/>
    </source>
</evidence>
<dbReference type="Gene3D" id="3.40.50.720">
    <property type="entry name" value="NAD(P)-binding Rossmann-like Domain"/>
    <property type="match status" value="1"/>
</dbReference>
<comment type="pathway">
    <text evidence="2">Lipid metabolism; sphingolipid metabolism.</text>
</comment>
<keyword evidence="9" id="KW-0746">Sphingolipid metabolism</keyword>
<dbReference type="GO" id="GO:0005789">
    <property type="term" value="C:endoplasmic reticulum membrane"/>
    <property type="evidence" value="ECO:0007669"/>
    <property type="project" value="UniProtKB-SubCell"/>
</dbReference>
<evidence type="ECO:0000256" key="5">
    <source>
        <dbReference type="ARBA" id="ARBA00022692"/>
    </source>
</evidence>
<evidence type="ECO:0000256" key="1">
    <source>
        <dbReference type="ARBA" id="ARBA00004586"/>
    </source>
</evidence>
<dbReference type="SUPFAM" id="SSF51735">
    <property type="entry name" value="NAD(P)-binding Rossmann-fold domains"/>
    <property type="match status" value="1"/>
</dbReference>
<comment type="catalytic activity">
    <reaction evidence="16">
        <text>sphinganine + NADP(+) = 3-oxosphinganine + NADPH + H(+)</text>
        <dbReference type="Rhea" id="RHEA:22640"/>
        <dbReference type="ChEBI" id="CHEBI:15378"/>
        <dbReference type="ChEBI" id="CHEBI:57783"/>
        <dbReference type="ChEBI" id="CHEBI:57817"/>
        <dbReference type="ChEBI" id="CHEBI:58299"/>
        <dbReference type="ChEBI" id="CHEBI:58349"/>
        <dbReference type="EC" id="1.1.1.102"/>
    </reaction>
    <physiologicalReaction direction="right-to-left" evidence="16">
        <dbReference type="Rhea" id="RHEA:22642"/>
    </physiologicalReaction>
</comment>
<dbReference type="OrthoDB" id="10267115at2759"/>
<dbReference type="Pfam" id="PF00106">
    <property type="entry name" value="adh_short"/>
    <property type="match status" value="1"/>
</dbReference>
<evidence type="ECO:0000256" key="16">
    <source>
        <dbReference type="ARBA" id="ARBA00048930"/>
    </source>
</evidence>
<gene>
    <name evidence="17" type="ORF">ACO22_02086</name>
</gene>
<evidence type="ECO:0000256" key="6">
    <source>
        <dbReference type="ARBA" id="ARBA00022741"/>
    </source>
</evidence>
<accession>A0A1D2JJQ7</accession>
<keyword evidence="10" id="KW-1133">Transmembrane helix</keyword>
<dbReference type="VEuPathDB" id="FungiDB:PABG_00479"/>
<evidence type="ECO:0000256" key="15">
    <source>
        <dbReference type="ARBA" id="ARBA00044737"/>
    </source>
</evidence>
<evidence type="ECO:0000256" key="8">
    <source>
        <dbReference type="ARBA" id="ARBA00022857"/>
    </source>
</evidence>
<dbReference type="EMBL" id="LZYO01000059">
    <property type="protein sequence ID" value="ODH38995.1"/>
    <property type="molecule type" value="Genomic_DNA"/>
</dbReference>
<comment type="subcellular location">
    <subcellularLocation>
        <location evidence="1">Endoplasmic reticulum membrane</location>
    </subcellularLocation>
</comment>
<evidence type="ECO:0000256" key="9">
    <source>
        <dbReference type="ARBA" id="ARBA00022919"/>
    </source>
</evidence>
<keyword evidence="6" id="KW-0547">Nucleotide-binding</keyword>
<comment type="similarity">
    <text evidence="4">Belongs to the short-chain dehydrogenases/reductases (SDR) family.</text>
</comment>
<evidence type="ECO:0000256" key="12">
    <source>
        <dbReference type="ARBA" id="ARBA00023098"/>
    </source>
</evidence>
<dbReference type="CDD" id="cd08939">
    <property type="entry name" value="KDSR-like_SDR_c"/>
    <property type="match status" value="1"/>
</dbReference>
<dbReference type="EC" id="1.1.1.102" evidence="14"/>
<evidence type="ECO:0000256" key="2">
    <source>
        <dbReference type="ARBA" id="ARBA00004760"/>
    </source>
</evidence>
<dbReference type="PANTHER" id="PTHR43550:SF3">
    <property type="entry name" value="3-KETODIHYDROSPHINGOSINE REDUCTASE"/>
    <property type="match status" value="1"/>
</dbReference>
<dbReference type="GO" id="GO:0030148">
    <property type="term" value="P:sphingolipid biosynthetic process"/>
    <property type="evidence" value="ECO:0007669"/>
    <property type="project" value="InterPro"/>
</dbReference>
<evidence type="ECO:0000313" key="18">
    <source>
        <dbReference type="Proteomes" id="UP000242814"/>
    </source>
</evidence>
<evidence type="ECO:0000256" key="7">
    <source>
        <dbReference type="ARBA" id="ARBA00022824"/>
    </source>
</evidence>
<keyword evidence="7" id="KW-0256">Endoplasmic reticulum</keyword>
<dbReference type="InterPro" id="IPR045022">
    <property type="entry name" value="KDSR-like"/>
</dbReference>
<protein>
    <recommendedName>
        <fullName evidence="14">3-dehydrosphinganine reductase</fullName>
        <ecNumber evidence="14">1.1.1.102</ecNumber>
    </recommendedName>
</protein>
<comment type="function">
    <text evidence="15">Catalyzes the reduction of 3'-oxosphinganine (3-ketodihydrosphingosine/KDS) to sphinganine (dihydrosphingosine/DHS), the second step of de novo sphingolipid biosynthesis.</text>
</comment>